<accession>A0ABS4TKV6</accession>
<feature type="domain" description="E3 Ubiquitin ligase MUL1-like" evidence="13">
    <location>
        <begin position="97"/>
        <end position="252"/>
    </location>
</feature>
<comment type="caution">
    <text evidence="14">The sequence shown here is derived from an EMBL/GenBank/DDBJ whole genome shotgun (WGS) entry which is preliminary data.</text>
</comment>
<keyword evidence="7" id="KW-0863">Zinc-finger</keyword>
<dbReference type="EMBL" id="JAGINW010000001">
    <property type="protein sequence ID" value="MBP2325057.1"/>
    <property type="molecule type" value="Genomic_DNA"/>
</dbReference>
<evidence type="ECO:0000256" key="5">
    <source>
        <dbReference type="ARBA" id="ARBA00022692"/>
    </source>
</evidence>
<dbReference type="EC" id="2.3.2.27" evidence="3"/>
<evidence type="ECO:0000256" key="1">
    <source>
        <dbReference type="ARBA" id="ARBA00000900"/>
    </source>
</evidence>
<evidence type="ECO:0000256" key="4">
    <source>
        <dbReference type="ARBA" id="ARBA00022679"/>
    </source>
</evidence>
<evidence type="ECO:0000256" key="11">
    <source>
        <dbReference type="ARBA" id="ARBA00023136"/>
    </source>
</evidence>
<keyword evidence="11 12" id="KW-0472">Membrane</keyword>
<keyword evidence="15" id="KW-1185">Reference proteome</keyword>
<reference evidence="14 15" key="1">
    <citation type="submission" date="2021-03" db="EMBL/GenBank/DDBJ databases">
        <title>Sequencing the genomes of 1000 actinobacteria strains.</title>
        <authorList>
            <person name="Klenk H.-P."/>
        </authorList>
    </citation>
    <scope>NUCLEOTIDE SEQUENCE [LARGE SCALE GENOMIC DNA]</scope>
    <source>
        <strain evidence="14 15">DSM 46670</strain>
    </source>
</reference>
<evidence type="ECO:0000256" key="12">
    <source>
        <dbReference type="SAM" id="Phobius"/>
    </source>
</evidence>
<dbReference type="Proteomes" id="UP001519332">
    <property type="component" value="Unassembled WGS sequence"/>
</dbReference>
<feature type="transmembrane region" description="Helical" evidence="12">
    <location>
        <begin position="239"/>
        <end position="260"/>
    </location>
</feature>
<evidence type="ECO:0000259" key="13">
    <source>
        <dbReference type="Pfam" id="PF12483"/>
    </source>
</evidence>
<evidence type="ECO:0000256" key="3">
    <source>
        <dbReference type="ARBA" id="ARBA00012483"/>
    </source>
</evidence>
<proteinExistence type="predicted"/>
<gene>
    <name evidence="14" type="ORF">JOF56_005442</name>
</gene>
<sequence length="261" mass="29190">MALIIIGILAMGAAVAGFFLMRRARSELHTMIGTETLTIPELEDLRRTSDELGAKGGFRKFTEVVGAAHPHPDGPLTSEISKTECVWYRYRIDRQYEHVEYRDGKRHRSRRTEKVAEHTSATGYALIDEQGLTIGVDPTGTKPDGVEQTVNRFEPHQGDGRANVFGIELPSFFGGNDSTIGFDYKEWLIRPGRRMYILGEVHDKIGPLVIARPEQKGHYIISTRTEDELRKDRVLRHKLLAIGVIVAFAAGLALTIVGIVR</sequence>
<evidence type="ECO:0000313" key="14">
    <source>
        <dbReference type="EMBL" id="MBP2325057.1"/>
    </source>
</evidence>
<organism evidence="14 15">
    <name type="scientific">Kibdelosporangium banguiense</name>
    <dbReference type="NCBI Taxonomy" id="1365924"/>
    <lineage>
        <taxon>Bacteria</taxon>
        <taxon>Bacillati</taxon>
        <taxon>Actinomycetota</taxon>
        <taxon>Actinomycetes</taxon>
        <taxon>Pseudonocardiales</taxon>
        <taxon>Pseudonocardiaceae</taxon>
        <taxon>Kibdelosporangium</taxon>
    </lineage>
</organism>
<keyword evidence="9" id="KW-0862">Zinc</keyword>
<comment type="subcellular location">
    <subcellularLocation>
        <location evidence="2">Membrane</location>
        <topology evidence="2">Multi-pass membrane protein</topology>
    </subcellularLocation>
</comment>
<protein>
    <recommendedName>
        <fullName evidence="3">RING-type E3 ubiquitin transferase</fullName>
        <ecNumber evidence="3">2.3.2.27</ecNumber>
    </recommendedName>
</protein>
<keyword evidence="10 12" id="KW-1133">Transmembrane helix</keyword>
<keyword evidence="6" id="KW-0479">Metal-binding</keyword>
<keyword evidence="8" id="KW-0833">Ubl conjugation pathway</keyword>
<keyword evidence="5 12" id="KW-0812">Transmembrane</keyword>
<comment type="catalytic activity">
    <reaction evidence="1">
        <text>S-ubiquitinyl-[E2 ubiquitin-conjugating enzyme]-L-cysteine + [acceptor protein]-L-lysine = [E2 ubiquitin-conjugating enzyme]-L-cysteine + N(6)-ubiquitinyl-[acceptor protein]-L-lysine.</text>
        <dbReference type="EC" id="2.3.2.27"/>
    </reaction>
</comment>
<name>A0ABS4TKV6_9PSEU</name>
<evidence type="ECO:0000256" key="9">
    <source>
        <dbReference type="ARBA" id="ARBA00022833"/>
    </source>
</evidence>
<evidence type="ECO:0000256" key="2">
    <source>
        <dbReference type="ARBA" id="ARBA00004141"/>
    </source>
</evidence>
<evidence type="ECO:0000256" key="10">
    <source>
        <dbReference type="ARBA" id="ARBA00022989"/>
    </source>
</evidence>
<evidence type="ECO:0000256" key="6">
    <source>
        <dbReference type="ARBA" id="ARBA00022723"/>
    </source>
</evidence>
<evidence type="ECO:0000256" key="7">
    <source>
        <dbReference type="ARBA" id="ARBA00022771"/>
    </source>
</evidence>
<evidence type="ECO:0000313" key="15">
    <source>
        <dbReference type="Proteomes" id="UP001519332"/>
    </source>
</evidence>
<keyword evidence="4" id="KW-0808">Transferase</keyword>
<dbReference type="RefSeq" id="WP_209642307.1">
    <property type="nucleotide sequence ID" value="NZ_JAGINW010000001.1"/>
</dbReference>
<feature type="transmembrane region" description="Helical" evidence="12">
    <location>
        <begin position="6"/>
        <end position="21"/>
    </location>
</feature>
<dbReference type="InterPro" id="IPR022170">
    <property type="entry name" value="MUL1-like"/>
</dbReference>
<dbReference type="Pfam" id="PF12483">
    <property type="entry name" value="GIDE"/>
    <property type="match status" value="1"/>
</dbReference>
<evidence type="ECO:0000256" key="8">
    <source>
        <dbReference type="ARBA" id="ARBA00022786"/>
    </source>
</evidence>